<dbReference type="Proteomes" id="UP000198824">
    <property type="component" value="Unassembled WGS sequence"/>
</dbReference>
<feature type="compositionally biased region" description="Gly residues" evidence="1">
    <location>
        <begin position="1694"/>
        <end position="1715"/>
    </location>
</feature>
<gene>
    <name evidence="3" type="ORF">SAMN05192580_0566</name>
</gene>
<organism evidence="3 4">
    <name type="scientific">Sphingomonas jatrophae</name>
    <dbReference type="NCBI Taxonomy" id="1166337"/>
    <lineage>
        <taxon>Bacteria</taxon>
        <taxon>Pseudomonadati</taxon>
        <taxon>Pseudomonadota</taxon>
        <taxon>Alphaproteobacteria</taxon>
        <taxon>Sphingomonadales</taxon>
        <taxon>Sphingomonadaceae</taxon>
        <taxon>Sphingomonas</taxon>
    </lineage>
</organism>
<feature type="region of interest" description="Disordered" evidence="1">
    <location>
        <begin position="3342"/>
        <end position="3362"/>
    </location>
</feature>
<feature type="region of interest" description="Disordered" evidence="1">
    <location>
        <begin position="1691"/>
        <end position="1715"/>
    </location>
</feature>
<dbReference type="Gene3D" id="2.160.20.10">
    <property type="entry name" value="Single-stranded right-handed beta-helix, Pectin lyase-like"/>
    <property type="match status" value="1"/>
</dbReference>
<name>A0A1I6JN30_9SPHN</name>
<evidence type="ECO:0000256" key="2">
    <source>
        <dbReference type="SAM" id="SignalP"/>
    </source>
</evidence>
<evidence type="ECO:0000313" key="3">
    <source>
        <dbReference type="EMBL" id="SFR80375.1"/>
    </source>
</evidence>
<feature type="region of interest" description="Disordered" evidence="1">
    <location>
        <begin position="1102"/>
        <end position="1121"/>
    </location>
</feature>
<evidence type="ECO:0000256" key="1">
    <source>
        <dbReference type="SAM" id="MobiDB-lite"/>
    </source>
</evidence>
<feature type="region of interest" description="Disordered" evidence="1">
    <location>
        <begin position="904"/>
        <end position="923"/>
    </location>
</feature>
<proteinExistence type="predicted"/>
<evidence type="ECO:0008006" key="5">
    <source>
        <dbReference type="Google" id="ProtNLM"/>
    </source>
</evidence>
<dbReference type="InterPro" id="IPR012334">
    <property type="entry name" value="Pectin_lyas_fold"/>
</dbReference>
<feature type="chain" id="PRO_5011734075" description="Autotransporter domain-containing protein" evidence="2">
    <location>
        <begin position="32"/>
        <end position="3362"/>
    </location>
</feature>
<reference evidence="3 4" key="1">
    <citation type="submission" date="2016-10" db="EMBL/GenBank/DDBJ databases">
        <authorList>
            <person name="de Groot N.N."/>
        </authorList>
    </citation>
    <scope>NUCLEOTIDE SEQUENCE [LARGE SCALE GENOMIC DNA]</scope>
    <source>
        <strain evidence="3 4">S5-249</strain>
    </source>
</reference>
<dbReference type="RefSeq" id="WP_131819164.1">
    <property type="nucleotide sequence ID" value="NZ_FOZG01000001.1"/>
</dbReference>
<dbReference type="EMBL" id="FOZG01000001">
    <property type="protein sequence ID" value="SFR80375.1"/>
    <property type="molecule type" value="Genomic_DNA"/>
</dbReference>
<feature type="region of interest" description="Disordered" evidence="1">
    <location>
        <begin position="1564"/>
        <end position="1586"/>
    </location>
</feature>
<keyword evidence="4" id="KW-1185">Reference proteome</keyword>
<feature type="signal peptide" evidence="2">
    <location>
        <begin position="1"/>
        <end position="31"/>
    </location>
</feature>
<sequence length="3362" mass="315318">MARKLNIRRPLLAGCAPLALALAAMGQPAVAQSYLGNVTGTVNASVSTAANRTTVTVTGTKAIVDWTATGPTTDNAVTWNGAGGPVRQNTVTFQEAGTETVFQGPGQDYTVLNRINPGADGRAVVLNGVTSSYLRGEGGPRGGAVWFYSPGGIVIGPNGRFDVGSLLLTANRPNFDPATPGAGTISLGAPEIAGASVTVQPGAQINLSEAGSYLAMVAPRVRMGGSATVNGSVAYVAADAADITINGGLFDIDVSQGTSATGSDAVLEHSGSTTGPAGTNRGIFMVAVPRNDAVTMLVSGTAGYAAATDTSVQNGIVVLSAGSGAQLVEQSGGVAARFDTPSSPLGASIAMRAGTFSSDVSANASGGVIARAGDDAASTSDTLRFDRTVELRAAQSIALSAEDGASLTVGRALTLTRPGDQSDGARDLALRIDATGGGVVSIGGATRMDASTSVSPTALVHVGAQSGGRVTLGGGLVADASVSGTSSVTGGRAEIVATGGSVAITGGTTRITVNGSADGTGNAATGGTAVLSATDGSIRIGQSLDIQAQGSSSAGAGTGGQIDLAVGGTGTLPDGVTRELALPSAYLSAYGYGGGGATGTGGTITLAAASGTLSAGSLTAEAIGQGGGGTSARGSGAVGGTGGTGFGGRVSVTGTGGTLDFDSLNLSVDAFGGSGGDIESGYGNGIGGVGGSATAGTTLIDVAAGALTADALSQSAYGRGGFGGYGGYDGETGVTGTAGNGGNGTGGQTSLRIGSGGSMNVTGAYGSLDLSAAGQGGNAGYSYPDPAVAGVGQGGRTLLTVEDGGQLTATTLRIGADAYSSFDGGEGGLPASVGGGSAQMLVQGGGRADIGALTVSAQALSGGPRRGGSAGVTVAGGTLTIANSLSIDADAGEFDPAVPMFAPRAAPPATGPQDAQGGDARLTVGPDSSFTVAPDATFALSADAASTGNGDTSGNAVGGTAVLRFDGVTQALPAGLTVSARARSEAATTPGGAYGGTARLELAGGATLTVPGATSILADAVSGSGAVAALAQGGTAEVLADGGTLIAQAPLLIAARGTGGEALGGGAASAGQGGTAALTLRNGGEVRAPSLTISAAGVGGASLATSDTPERGISGDGTGGTVRLDADSGRIEVAGATLLDADGRGGANATAGTAGAGIGGTVSLTTGAAALALAQTDIFARGIGGSITANAYGAGGIGGDGRGGTISSAVGAGGMTATAITLDARGLGAVGGAATPGTPGGPYDAGAGGNATGGSASLLTEGVVSAQSLIVLAGANGGDGGANSAGGRVGRGGDADASTALAQTGTIGGQILVTTLSLDAGAQGGSVPADAAAGDVRNTAGIARGGTARLSGAGGAITAAGVSLAANAAGGSGTAAGGGASGGTAELVGAATFGIARLSLSGNALGGTSSAAGGGAGAAGAARIALTGGTLNVSESIAINAVGTGGTGGTSPGAAGGSGTGGAVELSTSGGAVVTTTPALTLDGRGVGGVGNGGGSAGGGRGVVRASGGAIRIGGALNVDVGAGGGGTRSGAAGSAKGGTIDVVVAADGATPGELRTSSLSLVAGGTGGTRSSGTSQLTGGSGAGGTVTVSATGGTLAGGTGTTIDVSGRGGRGFGFRGGAGQGGTATVTNAAGTLDLGNLSIDASGYGGGIIEVGYGSSPLGGDGGSGSGGVVLVDASGGQIRAGSVSLRAVGSGGDGQTSGGNGNGAGGSGGAATGGSVTMRAGGGGGVSTRFVQADVSAAAGDGADGDVGGNGGSATAGTAAMAVAQGGTFSSTGLYVATTAVGGDGGSAISRLGGMGNGGAGGTGGAATGGIVRFTADGGALPLTTVNLFTAAIGGAGGDGARGGRGGAGGRGGDATGSTVAIAALNGGTLSIDGGEGAGSILFLDNYARAGSGGSGGDGTQFGDTGGVGGSGGNALGGLIDVSAAGGTVTLGAIDFSASADGGSARPGGTGAPQPSGPGVTAAYGVAGGGAGGTIRFTARDVAGQPAGVITVGTAQLSAIGQAGTDANGYGAGGLTGHIAILNERSGADGGAIRFGQTNVWTVGQDDGTPALDVLAGNGEVSFEQLDAQVAGSIRLRAVGAASILSAKSVNLQADGVISATHAQPSAGPVPTLRASSVSMTSSTGIDLQPGSRIVADSRIALTSFGFTNADALFAGNRIDINSLGNVRVGTAIADAPAFDGESVVEGGRVVIVAGSAGQFDFVPQPLADASITVTGLVSGAASAELTAGRDVIVEAGGEVRSANLVTIDAGDDILIRSGGRVSGATDPLFAFDPEFETGIADAGVRLTAGRQQVGYDKPAGEVASILIDGAVSAGSRALVIGAGAVRASQPLAARSLIVSIDNAPVGDAVPQDDGGQLSGDCLEGSVCLDRVLTARTLLIGGLSGDGELPTRVRIAGGFDNRQTVIRTRGDLTLAGNDSYGGSELFRLQSLEGRVSAGAGAVLRGGGVAIDGGEGRPGGFTILAAQGIEAAGATFDSTDDLGLFVGTGDLRVGTLRTAGRVNTLAEDGSVRLAGQIDVPGAVVIDTLLSVGAGDAIVTANGGDARVARAETANGSAVRIRATQTAALGSAGGSGSDPQEIRVDGRTVEAGGLTAAGAIALTASDGAVTAGPLRARSGDVRLNATGLVQAAAVEAGGTVLVRGASADLGTLTGGTVDVATAGALTSGAVQAGGAVTLIAEAGPVRSGALSGGLTVTVESRAGSATLGDVTAGTGAALAARGGDLTVGTVRTRSGDARLEASGGVRGGGLAVAGSAIVMAGGALALDGATSAGGAMALTAESIALRGGVSAGSLDATAQNGLTFTTVDTAGAASMTSRGGNLTGSRVTSGGPVTLAAGGAMTLDRVVGGGDVSLTAGGDLLVREDLRAGGVARASGGSVTLNAGGPLTLASLVATRGDATVNATGDLAISGARAGGSILLASSGGAVTLADASTEPAGTGAARGDIRVTAATDATLSGNVAARDDLVVSAGRVARLNGQALGRTVSIASADVAIGTAARIGRGADTAEVRFINSGSGMTAIGSGVTGSYALETAELQTVAAQTLRVTAPGEIAIGSATLTGSAGSSAARLYGGNAALIVETPGRIAVSGALVLASAGANDLLSLAAGTRLDITAPGASLDAGSGRLLLAGQSIFAGTPGAAADVTAAAGTDARDARLGQADFQVPGGYLRANAIEFRFGSGLFVQNSGTAGDLGSAARAGFVANSVTLTALQAGATVVVNGRVADAGGAAVIPRLTIRGQGTQAALLDPRSTANGCLIAGGGCRFDAVDTPFVQPPLFPVQDTIGEALNPVDDPVTGGLIRIVEPLIQTGEFTGYGFAPPIDEPVTSTGNDDLWTGEPNNCVAGSGDPRCPIPTEGVTP</sequence>
<protein>
    <recommendedName>
        <fullName evidence="5">Autotransporter domain-containing protein</fullName>
    </recommendedName>
</protein>
<keyword evidence="2" id="KW-0732">Signal</keyword>
<dbReference type="STRING" id="1166337.SAMN05192580_0566"/>
<dbReference type="OrthoDB" id="7175603at2"/>
<accession>A0A1I6JN30</accession>
<evidence type="ECO:0000313" key="4">
    <source>
        <dbReference type="Proteomes" id="UP000198824"/>
    </source>
</evidence>